<dbReference type="Pfam" id="PF22669">
    <property type="entry name" value="Exo_endo_phos2"/>
    <property type="match status" value="1"/>
</dbReference>
<dbReference type="PANTHER" id="PTHR11200">
    <property type="entry name" value="INOSITOL 5-PHOSPHATASE"/>
    <property type="match status" value="1"/>
</dbReference>
<dbReference type="InterPro" id="IPR001680">
    <property type="entry name" value="WD40_rpt"/>
</dbReference>
<feature type="compositionally biased region" description="Low complexity" evidence="1">
    <location>
        <begin position="30"/>
        <end position="46"/>
    </location>
</feature>
<dbReference type="AlphaFoldDB" id="A0A1X2H039"/>
<evidence type="ECO:0000256" key="1">
    <source>
        <dbReference type="SAM" id="MobiDB-lite"/>
    </source>
</evidence>
<keyword evidence="4" id="KW-1185">Reference proteome</keyword>
<evidence type="ECO:0000313" key="3">
    <source>
        <dbReference type="EMBL" id="ORY90354.1"/>
    </source>
</evidence>
<dbReference type="InterPro" id="IPR046985">
    <property type="entry name" value="IP5"/>
</dbReference>
<keyword evidence="3" id="KW-0540">Nuclease</keyword>
<feature type="domain" description="Inositol polyphosphate-related phosphatase" evidence="2">
    <location>
        <begin position="563"/>
        <end position="916"/>
    </location>
</feature>
<feature type="compositionally biased region" description="Pro residues" evidence="1">
    <location>
        <begin position="47"/>
        <end position="57"/>
    </location>
</feature>
<evidence type="ECO:0000313" key="4">
    <source>
        <dbReference type="Proteomes" id="UP000242180"/>
    </source>
</evidence>
<keyword evidence="3" id="KW-0378">Hydrolase</keyword>
<proteinExistence type="predicted"/>
<dbReference type="OrthoDB" id="2248459at2759"/>
<organism evidence="3 4">
    <name type="scientific">Syncephalastrum racemosum</name>
    <name type="common">Filamentous fungus</name>
    <dbReference type="NCBI Taxonomy" id="13706"/>
    <lineage>
        <taxon>Eukaryota</taxon>
        <taxon>Fungi</taxon>
        <taxon>Fungi incertae sedis</taxon>
        <taxon>Mucoromycota</taxon>
        <taxon>Mucoromycotina</taxon>
        <taxon>Mucoromycetes</taxon>
        <taxon>Mucorales</taxon>
        <taxon>Syncephalastraceae</taxon>
        <taxon>Syncephalastrum</taxon>
    </lineage>
</organism>
<dbReference type="STRING" id="13706.A0A1X2H039"/>
<dbReference type="Proteomes" id="UP000242180">
    <property type="component" value="Unassembled WGS sequence"/>
</dbReference>
<name>A0A1X2H039_SYNRA</name>
<dbReference type="SUPFAM" id="SSF56219">
    <property type="entry name" value="DNase I-like"/>
    <property type="match status" value="1"/>
</dbReference>
<gene>
    <name evidence="3" type="ORF">BCR43DRAFT_508872</name>
</gene>
<dbReference type="SMART" id="SM00320">
    <property type="entry name" value="WD40"/>
    <property type="match status" value="5"/>
</dbReference>
<feature type="compositionally biased region" description="Pro residues" evidence="1">
    <location>
        <begin position="12"/>
        <end position="21"/>
    </location>
</feature>
<dbReference type="InterPro" id="IPR015943">
    <property type="entry name" value="WD40/YVTN_repeat-like_dom_sf"/>
</dbReference>
<dbReference type="EMBL" id="MCGN01000012">
    <property type="protein sequence ID" value="ORY90354.1"/>
    <property type="molecule type" value="Genomic_DNA"/>
</dbReference>
<dbReference type="InterPro" id="IPR036322">
    <property type="entry name" value="WD40_repeat_dom_sf"/>
</dbReference>
<dbReference type="SMART" id="SM00128">
    <property type="entry name" value="IPPc"/>
    <property type="match status" value="1"/>
</dbReference>
<dbReference type="InParanoid" id="A0A1X2H039"/>
<dbReference type="PANTHER" id="PTHR11200:SF240">
    <property type="entry name" value="INOSITOL POLYPHOSPHATE 5-PHOSPHATASE C9G1.10C-RELATED"/>
    <property type="match status" value="1"/>
</dbReference>
<keyword evidence="3" id="KW-0255">Endonuclease</keyword>
<dbReference type="FunCoup" id="A0A1X2H039">
    <property type="interactions" value="41"/>
</dbReference>
<reference evidence="3 4" key="1">
    <citation type="submission" date="2016-07" db="EMBL/GenBank/DDBJ databases">
        <title>Pervasive Adenine N6-methylation of Active Genes in Fungi.</title>
        <authorList>
            <consortium name="DOE Joint Genome Institute"/>
            <person name="Mondo S.J."/>
            <person name="Dannebaum R.O."/>
            <person name="Kuo R.C."/>
            <person name="Labutti K."/>
            <person name="Haridas S."/>
            <person name="Kuo A."/>
            <person name="Salamov A."/>
            <person name="Ahrendt S.R."/>
            <person name="Lipzen A."/>
            <person name="Sullivan W."/>
            <person name="Andreopoulos W.B."/>
            <person name="Clum A."/>
            <person name="Lindquist E."/>
            <person name="Daum C."/>
            <person name="Ramamoorthy G.K."/>
            <person name="Gryganskyi A."/>
            <person name="Culley D."/>
            <person name="Magnuson J.K."/>
            <person name="James T.Y."/>
            <person name="O'Malley M.A."/>
            <person name="Stajich J.E."/>
            <person name="Spatafora J.W."/>
            <person name="Visel A."/>
            <person name="Grigoriev I.V."/>
        </authorList>
    </citation>
    <scope>NUCLEOTIDE SEQUENCE [LARGE SCALE GENOMIC DNA]</scope>
    <source>
        <strain evidence="3 4">NRRL 2496</strain>
    </source>
</reference>
<sequence length="920" mass="103400">MHGAFYETQDHPPVPALPPRPKSIEYLNRSTPSPVLPSSSFSKSPALPTPPRLPPRPSVSATHRARAKSINNTDMTAGFKETMEPPPSTFKAKGGHFAEDMPRRRKNKMDVLNSTLANTRSRSKSISDVPTSSNSGSRHKKHHHRRKSPPLAPSGRSHAMAVYPDYTQVDRKPPFGGGHQRYIAANHPAGVIRAVAASRDRIATACYSVKLWDAAGQNTGCIKHGDGLSPHDHSSLGDTTTNAASQELMMAITMQERINCLTFAPGMRYLWAGLEDGRILVMDTVKPRIVHELRMHEHGIVFILSVAQELWTLDESGAMIRWPWDTRSGVAADVGEEEDEEDEDDEAIRARLMHDGYVHQVTPRTVAAAVITAEDWHSLWLTSKSGRTLDVYKFPTAQSSSPKHTIVCPSRVATIPNDLRDITHMVTLQPQPGQAARLVCGHDDGYVTIWNADTLVLEHVVRVSVYEVTAMLLTGENRLWIAFKTGVIHIYDIQQTPWKALKMWEAHSGPIIKFVLECDAECKGIRVISTDSHGHIAIWDGLLLATWEDQRVEKLMLENSAYRDTRVHICSWNIDARSPDQLTVTDKERVAEWLGAGAERDPDILAIGLQEIVDLESKRQTARSFYMSRRKQDKQEAHEELQLKEQYGAWRGYFTETVAAAYGDVYTLVKTEHLVGLYSLVFVKSALAVREIQSTTVKTGLRVMNKSLHGNKGGIAIRLLLEDASFCFVNCHLAAGQSHVRQRNLDAETILRTAKFPPLSGQDVRTMRGGGDGTYILDHAHTFFSGDLNYRLDHWSKQDVVQCLRDQTEVSGKRMMYRHLIAEDQLQKQRQDHPLLNMLTLFDELEIQFDPTYKYNRGTDAYDTSVKQRVPAWCDRILHRSIAQAENTLYRRHEVLASDHRPIAASFDLRTVSKIVIPPA</sequence>
<dbReference type="OMA" id="ERINCLT"/>
<dbReference type="GO" id="GO:0004519">
    <property type="term" value="F:endonuclease activity"/>
    <property type="evidence" value="ECO:0007669"/>
    <property type="project" value="UniProtKB-KW"/>
</dbReference>
<evidence type="ECO:0000259" key="2">
    <source>
        <dbReference type="SMART" id="SM00128"/>
    </source>
</evidence>
<protein>
    <submittedName>
        <fullName evidence="3">Endonuclease/exonuclease/phosphatase</fullName>
    </submittedName>
</protein>
<dbReference type="Gene3D" id="3.60.10.10">
    <property type="entry name" value="Endonuclease/exonuclease/phosphatase"/>
    <property type="match status" value="1"/>
</dbReference>
<dbReference type="Gene3D" id="2.130.10.10">
    <property type="entry name" value="YVTN repeat-like/Quinoprotein amine dehydrogenase"/>
    <property type="match status" value="2"/>
</dbReference>
<dbReference type="InterPro" id="IPR000300">
    <property type="entry name" value="IPPc"/>
</dbReference>
<feature type="compositionally biased region" description="Polar residues" evidence="1">
    <location>
        <begin position="112"/>
        <end position="136"/>
    </location>
</feature>
<feature type="region of interest" description="Disordered" evidence="1">
    <location>
        <begin position="1"/>
        <end position="158"/>
    </location>
</feature>
<accession>A0A1X2H039</accession>
<dbReference type="GO" id="GO:0004439">
    <property type="term" value="F:phosphatidylinositol-4,5-bisphosphate 5-phosphatase activity"/>
    <property type="evidence" value="ECO:0007669"/>
    <property type="project" value="TreeGrafter"/>
</dbReference>
<keyword evidence="3" id="KW-0269">Exonuclease</keyword>
<comment type="caution">
    <text evidence="3">The sequence shown here is derived from an EMBL/GenBank/DDBJ whole genome shotgun (WGS) entry which is preliminary data.</text>
</comment>
<dbReference type="GO" id="GO:0004527">
    <property type="term" value="F:exonuclease activity"/>
    <property type="evidence" value="ECO:0007669"/>
    <property type="project" value="UniProtKB-KW"/>
</dbReference>
<dbReference type="GO" id="GO:0046856">
    <property type="term" value="P:phosphatidylinositol dephosphorylation"/>
    <property type="evidence" value="ECO:0007669"/>
    <property type="project" value="InterPro"/>
</dbReference>
<dbReference type="InterPro" id="IPR036691">
    <property type="entry name" value="Endo/exonu/phosph_ase_sf"/>
</dbReference>
<feature type="compositionally biased region" description="Basic residues" evidence="1">
    <location>
        <begin position="137"/>
        <end position="148"/>
    </location>
</feature>
<dbReference type="SUPFAM" id="SSF50978">
    <property type="entry name" value="WD40 repeat-like"/>
    <property type="match status" value="1"/>
</dbReference>